<dbReference type="EMBL" id="BSYR01000005">
    <property type="protein sequence ID" value="GMI67563.1"/>
    <property type="molecule type" value="Genomic_DNA"/>
</dbReference>
<dbReference type="AlphaFoldDB" id="A0A9W7LJY8"/>
<comment type="caution">
    <text evidence="1">The sequence shown here is derived from an EMBL/GenBank/DDBJ whole genome shotgun (WGS) entry which is preliminary data.</text>
</comment>
<gene>
    <name evidence="1" type="ORF">HRI_000425600</name>
</gene>
<evidence type="ECO:0000313" key="1">
    <source>
        <dbReference type="EMBL" id="GMI67563.1"/>
    </source>
</evidence>
<dbReference type="Proteomes" id="UP001165190">
    <property type="component" value="Unassembled WGS sequence"/>
</dbReference>
<proteinExistence type="predicted"/>
<accession>A0A9W7LJY8</accession>
<organism evidence="1 2">
    <name type="scientific">Hibiscus trionum</name>
    <name type="common">Flower of an hour</name>
    <dbReference type="NCBI Taxonomy" id="183268"/>
    <lineage>
        <taxon>Eukaryota</taxon>
        <taxon>Viridiplantae</taxon>
        <taxon>Streptophyta</taxon>
        <taxon>Embryophyta</taxon>
        <taxon>Tracheophyta</taxon>
        <taxon>Spermatophyta</taxon>
        <taxon>Magnoliopsida</taxon>
        <taxon>eudicotyledons</taxon>
        <taxon>Gunneridae</taxon>
        <taxon>Pentapetalae</taxon>
        <taxon>rosids</taxon>
        <taxon>malvids</taxon>
        <taxon>Malvales</taxon>
        <taxon>Malvaceae</taxon>
        <taxon>Malvoideae</taxon>
        <taxon>Hibiscus</taxon>
    </lineage>
</organism>
<protein>
    <submittedName>
        <fullName evidence="1">Uncharacterized protein</fullName>
    </submittedName>
</protein>
<name>A0A9W7LJY8_HIBTR</name>
<keyword evidence="2" id="KW-1185">Reference proteome</keyword>
<sequence length="107" mass="12007">MRGNGMGKEIRVRGICCGHHLIVPLLTGTDNPRGSLRQDSASTNRIEVKRFFAGRDNRHKCIKFRRQPVQNGCYMFTVGSASESQSSLIRVCESSSQHRPVVLKLVH</sequence>
<reference evidence="1" key="1">
    <citation type="submission" date="2023-05" db="EMBL/GenBank/DDBJ databases">
        <title>Genome and transcriptome analyses reveal genes involved in the formation of fine ridges on petal epidermal cells in Hibiscus trionum.</title>
        <authorList>
            <person name="Koshimizu S."/>
            <person name="Masuda S."/>
            <person name="Ishii T."/>
            <person name="Shirasu K."/>
            <person name="Hoshino A."/>
            <person name="Arita M."/>
        </authorList>
    </citation>
    <scope>NUCLEOTIDE SEQUENCE</scope>
    <source>
        <strain evidence="1">Hamamatsu line</strain>
    </source>
</reference>
<evidence type="ECO:0000313" key="2">
    <source>
        <dbReference type="Proteomes" id="UP001165190"/>
    </source>
</evidence>